<keyword evidence="7" id="KW-0961">Cell wall biogenesis/degradation</keyword>
<keyword evidence="4 7" id="KW-0436">Ligase</keyword>
<dbReference type="GO" id="GO:0005524">
    <property type="term" value="F:ATP binding"/>
    <property type="evidence" value="ECO:0007669"/>
    <property type="project" value="UniProtKB-UniRule"/>
</dbReference>
<proteinExistence type="inferred from homology"/>
<dbReference type="GO" id="GO:0071555">
    <property type="term" value="P:cell wall organization"/>
    <property type="evidence" value="ECO:0007669"/>
    <property type="project" value="UniProtKB-KW"/>
</dbReference>
<keyword evidence="11" id="KW-1185">Reference proteome</keyword>
<dbReference type="Proteomes" id="UP001289135">
    <property type="component" value="Unassembled WGS sequence"/>
</dbReference>
<evidence type="ECO:0000256" key="7">
    <source>
        <dbReference type="HAMAP-Rule" id="MF_00639"/>
    </source>
</evidence>
<dbReference type="Pfam" id="PF02875">
    <property type="entry name" value="Mur_ligase_C"/>
    <property type="match status" value="1"/>
</dbReference>
<dbReference type="GO" id="GO:0009252">
    <property type="term" value="P:peptidoglycan biosynthetic process"/>
    <property type="evidence" value="ECO:0007669"/>
    <property type="project" value="UniProtKB-UniRule"/>
</dbReference>
<name>A0AAE4VM78_9RICK</name>
<accession>A0AAE4VM78</accession>
<evidence type="ECO:0000313" key="11">
    <source>
        <dbReference type="Proteomes" id="UP001289135"/>
    </source>
</evidence>
<dbReference type="InterPro" id="IPR036565">
    <property type="entry name" value="Mur-like_cat_sf"/>
</dbReference>
<keyword evidence="7" id="KW-0133">Cell shape</keyword>
<dbReference type="SUPFAM" id="SSF53244">
    <property type="entry name" value="MurD-like peptide ligases, peptide-binding domain"/>
    <property type="match status" value="1"/>
</dbReference>
<dbReference type="PANTHER" id="PTHR43692:SF1">
    <property type="entry name" value="UDP-N-ACETYLMURAMOYLALANINE--D-GLUTAMATE LIGASE"/>
    <property type="match status" value="1"/>
</dbReference>
<evidence type="ECO:0000256" key="2">
    <source>
        <dbReference type="ARBA" id="ARBA00004752"/>
    </source>
</evidence>
<dbReference type="EC" id="6.3.2.9" evidence="7"/>
<dbReference type="RefSeq" id="WP_322498940.1">
    <property type="nucleotide sequence ID" value="NZ_JARGYU010000003.1"/>
</dbReference>
<evidence type="ECO:0000256" key="1">
    <source>
        <dbReference type="ARBA" id="ARBA00004496"/>
    </source>
</evidence>
<comment type="subcellular location">
    <subcellularLocation>
        <location evidence="1 7">Cytoplasm</location>
    </subcellularLocation>
</comment>
<dbReference type="Pfam" id="PF08245">
    <property type="entry name" value="Mur_ligase_M"/>
    <property type="match status" value="1"/>
</dbReference>
<dbReference type="GO" id="GO:0008764">
    <property type="term" value="F:UDP-N-acetylmuramoylalanine-D-glutamate ligase activity"/>
    <property type="evidence" value="ECO:0007669"/>
    <property type="project" value="UniProtKB-UniRule"/>
</dbReference>
<reference evidence="10" key="1">
    <citation type="submission" date="2023-02" db="EMBL/GenBank/DDBJ databases">
        <title>Host association and intracellularity evolved multiple times independently in the Rickettsiales.</title>
        <authorList>
            <person name="Castelli M."/>
            <person name="Nardi T."/>
            <person name="Gammuto L."/>
            <person name="Bellinzona G."/>
            <person name="Sabaneyeva E."/>
            <person name="Potekhin A."/>
            <person name="Serra V."/>
            <person name="Petroni G."/>
            <person name="Sassera D."/>
        </authorList>
    </citation>
    <scope>NUCLEOTIDE SEQUENCE</scope>
    <source>
        <strain evidence="10">USBL-36I1</strain>
    </source>
</reference>
<evidence type="ECO:0000256" key="3">
    <source>
        <dbReference type="ARBA" id="ARBA00022490"/>
    </source>
</evidence>
<dbReference type="SUPFAM" id="SSF53623">
    <property type="entry name" value="MurD-like peptide ligases, catalytic domain"/>
    <property type="match status" value="1"/>
</dbReference>
<evidence type="ECO:0000313" key="10">
    <source>
        <dbReference type="EMBL" id="MDZ5761516.1"/>
    </source>
</evidence>
<keyword evidence="7" id="KW-0573">Peptidoglycan synthesis</keyword>
<dbReference type="Gene3D" id="3.40.1190.10">
    <property type="entry name" value="Mur-like, catalytic domain"/>
    <property type="match status" value="1"/>
</dbReference>
<evidence type="ECO:0000256" key="4">
    <source>
        <dbReference type="ARBA" id="ARBA00022598"/>
    </source>
</evidence>
<comment type="similarity">
    <text evidence="7">Belongs to the MurCDEF family.</text>
</comment>
<dbReference type="PANTHER" id="PTHR43692">
    <property type="entry name" value="UDP-N-ACETYLMURAMOYLALANINE--D-GLUTAMATE LIGASE"/>
    <property type="match status" value="1"/>
</dbReference>
<keyword evidence="5 7" id="KW-0547">Nucleotide-binding</keyword>
<comment type="function">
    <text evidence="7">Cell wall formation. Catalyzes the addition of glutamate to the nucleotide precursor UDP-N-acetylmuramoyl-L-alanine (UMA).</text>
</comment>
<dbReference type="EMBL" id="JARGYU010000003">
    <property type="protein sequence ID" value="MDZ5761516.1"/>
    <property type="molecule type" value="Genomic_DNA"/>
</dbReference>
<evidence type="ECO:0000256" key="6">
    <source>
        <dbReference type="ARBA" id="ARBA00022840"/>
    </source>
</evidence>
<dbReference type="InterPro" id="IPR005762">
    <property type="entry name" value="MurD"/>
</dbReference>
<comment type="catalytic activity">
    <reaction evidence="7">
        <text>UDP-N-acetyl-alpha-D-muramoyl-L-alanine + D-glutamate + ATP = UDP-N-acetyl-alpha-D-muramoyl-L-alanyl-D-glutamate + ADP + phosphate + H(+)</text>
        <dbReference type="Rhea" id="RHEA:16429"/>
        <dbReference type="ChEBI" id="CHEBI:15378"/>
        <dbReference type="ChEBI" id="CHEBI:29986"/>
        <dbReference type="ChEBI" id="CHEBI:30616"/>
        <dbReference type="ChEBI" id="CHEBI:43474"/>
        <dbReference type="ChEBI" id="CHEBI:83898"/>
        <dbReference type="ChEBI" id="CHEBI:83900"/>
        <dbReference type="ChEBI" id="CHEBI:456216"/>
        <dbReference type="EC" id="6.3.2.9"/>
    </reaction>
</comment>
<keyword evidence="3 7" id="KW-0963">Cytoplasm</keyword>
<dbReference type="AlphaFoldDB" id="A0AAE4VM78"/>
<dbReference type="GO" id="GO:0008360">
    <property type="term" value="P:regulation of cell shape"/>
    <property type="evidence" value="ECO:0007669"/>
    <property type="project" value="UniProtKB-KW"/>
</dbReference>
<keyword evidence="7" id="KW-0132">Cell division</keyword>
<dbReference type="InterPro" id="IPR013221">
    <property type="entry name" value="Mur_ligase_cen"/>
</dbReference>
<evidence type="ECO:0000259" key="9">
    <source>
        <dbReference type="Pfam" id="PF08245"/>
    </source>
</evidence>
<sequence length="609" mass="70824">MTSPKLSNNIAIIGLGKTGQSFLDFLLFDQNYSNYFFNHKDKYHKNQNIFIKCKEVYYLCNNFKKNIILYDENEKLIKELILSYQNKINTDKILNINLTGCILPKTLEESETSLLNYGINIILCSPGIPFQPEITHPILTAAYNLDIKFISDIDLFYIFNSDANYVGITGSNGKSTVVSLLEEVFNKAIKNHHKLNYNLNNSNFSNNIEYVFVGGNLGNPVLYSNRLSKGLYIFELSSYQIDYIKYAKFDVVACLNIKPDHLDRYGTIDHYVRSKNKIFSLLKENGKIILSEEMINFKKNDLNKIKIDKINNKIVKTDKTYKRNINEYSLITHSDIHIKIFCSVILCSAKKISLDFNLNFLDKSNLYKLFYNSIYFPLIFEWNNILWKNWINDYQDEYIYDINKYKILCHSFNEIDKKFKNYSDINNNFKILNTVPGKHNSLNIAVALAVALQYNIKYEDFFKYSAEFKSLPHRLQIIRNYNGVLYINDSKATNIDSTEKALSMFSDKSVHLIIGGITKNEDLSEISYLFEKIIVAYLIGKSSEEFATVFNKYNVKYYKCITLDNALEKSKIISKQGEIVLLSPACSSHDQWRNFEERGNAFINIVNNW</sequence>
<dbReference type="InterPro" id="IPR004101">
    <property type="entry name" value="Mur_ligase_C"/>
</dbReference>
<feature type="domain" description="Mur ligase C-terminal" evidence="8">
    <location>
        <begin position="473"/>
        <end position="586"/>
    </location>
</feature>
<feature type="binding site" evidence="7">
    <location>
        <begin position="170"/>
        <end position="176"/>
    </location>
    <ligand>
        <name>ATP</name>
        <dbReference type="ChEBI" id="CHEBI:30616"/>
    </ligand>
</feature>
<organism evidence="10 11">
    <name type="scientific">Lyticum sinuosum</name>
    <dbReference type="NCBI Taxonomy" id="1332059"/>
    <lineage>
        <taxon>Bacteria</taxon>
        <taxon>Pseudomonadati</taxon>
        <taxon>Pseudomonadota</taxon>
        <taxon>Alphaproteobacteria</taxon>
        <taxon>Rickettsiales</taxon>
        <taxon>Lyticum</taxon>
    </lineage>
</organism>
<keyword evidence="6 7" id="KW-0067">ATP-binding</keyword>
<dbReference type="GO" id="GO:0005737">
    <property type="term" value="C:cytoplasm"/>
    <property type="evidence" value="ECO:0007669"/>
    <property type="project" value="UniProtKB-SubCell"/>
</dbReference>
<evidence type="ECO:0000259" key="8">
    <source>
        <dbReference type="Pfam" id="PF02875"/>
    </source>
</evidence>
<gene>
    <name evidence="7" type="primary">murD</name>
    <name evidence="10" type="ORF">Lyticum_00698</name>
</gene>
<dbReference type="GO" id="GO:0051301">
    <property type="term" value="P:cell division"/>
    <property type="evidence" value="ECO:0007669"/>
    <property type="project" value="UniProtKB-KW"/>
</dbReference>
<comment type="pathway">
    <text evidence="2 7">Cell wall biogenesis; peptidoglycan biosynthesis.</text>
</comment>
<keyword evidence="7" id="KW-0131">Cell cycle</keyword>
<dbReference type="Gene3D" id="3.90.190.20">
    <property type="entry name" value="Mur ligase, C-terminal domain"/>
    <property type="match status" value="1"/>
</dbReference>
<feature type="domain" description="Mur ligase central" evidence="9">
    <location>
        <begin position="168"/>
        <end position="336"/>
    </location>
</feature>
<comment type="caution">
    <text evidence="10">The sequence shown here is derived from an EMBL/GenBank/DDBJ whole genome shotgun (WGS) entry which is preliminary data.</text>
</comment>
<evidence type="ECO:0000256" key="5">
    <source>
        <dbReference type="ARBA" id="ARBA00022741"/>
    </source>
</evidence>
<protein>
    <recommendedName>
        <fullName evidence="7">UDP-N-acetylmuramoylalanine--D-glutamate ligase</fullName>
        <ecNumber evidence="7">6.3.2.9</ecNumber>
    </recommendedName>
    <alternativeName>
        <fullName evidence="7">D-glutamic acid-adding enzyme</fullName>
    </alternativeName>
    <alternativeName>
        <fullName evidence="7">UDP-N-acetylmuramoyl-L-alanyl-D-glutamate synthetase</fullName>
    </alternativeName>
</protein>
<dbReference type="HAMAP" id="MF_00639">
    <property type="entry name" value="MurD"/>
    <property type="match status" value="1"/>
</dbReference>
<dbReference type="InterPro" id="IPR036615">
    <property type="entry name" value="Mur_ligase_C_dom_sf"/>
</dbReference>